<evidence type="ECO:0000313" key="4">
    <source>
        <dbReference type="Proteomes" id="UP000218944"/>
    </source>
</evidence>
<protein>
    <submittedName>
        <fullName evidence="3">LLM class flavin-dependent oxidoreductase</fullName>
    </submittedName>
</protein>
<dbReference type="GO" id="GO:0005829">
    <property type="term" value="C:cytosol"/>
    <property type="evidence" value="ECO:0007669"/>
    <property type="project" value="TreeGrafter"/>
</dbReference>
<name>A0A2A2DE90_9ACTN</name>
<dbReference type="Pfam" id="PF00296">
    <property type="entry name" value="Bac_luciferase"/>
    <property type="match status" value="1"/>
</dbReference>
<dbReference type="AlphaFoldDB" id="A0A2A2DE90"/>
<evidence type="ECO:0000259" key="2">
    <source>
        <dbReference type="Pfam" id="PF00296"/>
    </source>
</evidence>
<dbReference type="PANTHER" id="PTHR30137:SF6">
    <property type="entry name" value="LUCIFERASE-LIKE MONOOXYGENASE"/>
    <property type="match status" value="1"/>
</dbReference>
<sequence>MIDIPLSALEVAMVQTGTRALETLRDTAAFAQEMERLGYHRIWYAEHHHSPAIGAFPPVVLTAHAAASTSVIRLGSGGVLAPNHAPLALAEQFGTLAALHEDRVDLGIGRGPGTFDEGIARALRRGAGPTTDEEYRGDVAAILSFLVDEVALGPLPEPWLLASSVAGAGLAAELGLPIALAHHIRPENTLAAVERYRAAFTPSRWCAEPRVLVCVETVCAETEGEAARLLGPMEVVKAGLLKGRSDFPFPTPEEAAAHSFTPEERRALDGFRAQQAVGTPEAVVERLARLAEETGADELMLTTPVYDLRDRVSSYELIHQHLGAASARE</sequence>
<dbReference type="RefSeq" id="WP_095578470.1">
    <property type="nucleotide sequence ID" value="NZ_JAJQQQ010000003.1"/>
</dbReference>
<evidence type="ECO:0000256" key="1">
    <source>
        <dbReference type="ARBA" id="ARBA00007789"/>
    </source>
</evidence>
<reference evidence="3 4" key="1">
    <citation type="submission" date="2017-08" db="EMBL/GenBank/DDBJ databases">
        <title>Genome sequence of Streptomyces albireticuli NRRL B-1670.</title>
        <authorList>
            <person name="Graham D.E."/>
            <person name="Mahan K.M."/>
            <person name="Klingeman D.M."/>
            <person name="Hettich R.L."/>
            <person name="Parry R.J."/>
            <person name="Spain J.C."/>
        </authorList>
    </citation>
    <scope>NUCLEOTIDE SEQUENCE [LARGE SCALE GENOMIC DNA]</scope>
    <source>
        <strain evidence="3 4">NRRL B-1670</strain>
    </source>
</reference>
<dbReference type="InterPro" id="IPR050766">
    <property type="entry name" value="Bact_Lucif_Oxidored"/>
</dbReference>
<proteinExistence type="predicted"/>
<dbReference type="Gene3D" id="3.20.20.30">
    <property type="entry name" value="Luciferase-like domain"/>
    <property type="match status" value="1"/>
</dbReference>
<keyword evidence="4" id="KW-1185">Reference proteome</keyword>
<dbReference type="GO" id="GO:0016705">
    <property type="term" value="F:oxidoreductase activity, acting on paired donors, with incorporation or reduction of molecular oxygen"/>
    <property type="evidence" value="ECO:0007669"/>
    <property type="project" value="InterPro"/>
</dbReference>
<evidence type="ECO:0000313" key="3">
    <source>
        <dbReference type="EMBL" id="PAU50808.1"/>
    </source>
</evidence>
<dbReference type="InterPro" id="IPR011251">
    <property type="entry name" value="Luciferase-like_dom"/>
</dbReference>
<dbReference type="InterPro" id="IPR019949">
    <property type="entry name" value="CmoO-like"/>
</dbReference>
<dbReference type="SUPFAM" id="SSF51679">
    <property type="entry name" value="Bacterial luciferase-like"/>
    <property type="match status" value="1"/>
</dbReference>
<comment type="similarity">
    <text evidence="1">To bacterial alkanal monooxygenase alpha and beta chains.</text>
</comment>
<dbReference type="PANTHER" id="PTHR30137">
    <property type="entry name" value="LUCIFERASE-LIKE MONOOXYGENASE"/>
    <property type="match status" value="1"/>
</dbReference>
<accession>A0A2A2DE90</accession>
<organism evidence="3 4">
    <name type="scientific">Streptomyces albireticuli</name>
    <dbReference type="NCBI Taxonomy" id="1940"/>
    <lineage>
        <taxon>Bacteria</taxon>
        <taxon>Bacillati</taxon>
        <taxon>Actinomycetota</taxon>
        <taxon>Actinomycetes</taxon>
        <taxon>Kitasatosporales</taxon>
        <taxon>Streptomycetaceae</taxon>
        <taxon>Streptomyces</taxon>
    </lineage>
</organism>
<feature type="domain" description="Luciferase-like" evidence="2">
    <location>
        <begin position="17"/>
        <end position="297"/>
    </location>
</feature>
<dbReference type="Proteomes" id="UP000218944">
    <property type="component" value="Unassembled WGS sequence"/>
</dbReference>
<dbReference type="NCBIfam" id="TIGR03558">
    <property type="entry name" value="oxido_grp_1"/>
    <property type="match status" value="1"/>
</dbReference>
<gene>
    <name evidence="3" type="ORF">CK936_00580</name>
</gene>
<dbReference type="InterPro" id="IPR036661">
    <property type="entry name" value="Luciferase-like_sf"/>
</dbReference>
<dbReference type="EMBL" id="NSJV01000015">
    <property type="protein sequence ID" value="PAU50808.1"/>
    <property type="molecule type" value="Genomic_DNA"/>
</dbReference>
<comment type="caution">
    <text evidence="3">The sequence shown here is derived from an EMBL/GenBank/DDBJ whole genome shotgun (WGS) entry which is preliminary data.</text>
</comment>